<keyword evidence="3" id="KW-1185">Reference proteome</keyword>
<reference evidence="3" key="1">
    <citation type="journal article" date="2019" name="Int. J. Syst. Evol. Microbiol.">
        <title>The Global Catalogue of Microorganisms (GCM) 10K type strain sequencing project: providing services to taxonomists for standard genome sequencing and annotation.</title>
        <authorList>
            <consortium name="The Broad Institute Genomics Platform"/>
            <consortium name="The Broad Institute Genome Sequencing Center for Infectious Disease"/>
            <person name="Wu L."/>
            <person name="Ma J."/>
        </authorList>
    </citation>
    <scope>NUCLEOTIDE SEQUENCE [LARGE SCALE GENOMIC DNA]</scope>
    <source>
        <strain evidence="3">CGMCC 4.1721</strain>
    </source>
</reference>
<comment type="caution">
    <text evidence="2">The sequence shown here is derived from an EMBL/GenBank/DDBJ whole genome shotgun (WGS) entry which is preliminary data.</text>
</comment>
<dbReference type="EMBL" id="JBHSKI010000015">
    <property type="protein sequence ID" value="MFC5174438.1"/>
    <property type="molecule type" value="Genomic_DNA"/>
</dbReference>
<sequence>MPPIPSVPPTLSVRLSIPSAPQKPLAPPAPAAAPAPAPAAPEPQVDAPALPRAPSRPVPPALTIAADHAYAARLTTAGKTAGDAWYPERWTLDGPEPYAVPLPLDQPEEADSDVLPLSDGRVLIRRRVGADLHTFSLLYPTGPGTGELSLGSLDCAELALLPPSPDGMSVFALLPGAHSTGIWLVAGGAFGPEHVADVPGRCSGGVWLDREGRLLSLDRQLPGGGPVKAVVVDLERGGEVTPLLQIAPGSDDRLLLADADSGLLLVRSDAPGQDRLGWGVLGSCLPVRFPECLRAQDETLTPFAVQPGQMLMPESCAVALRIDGAAGSWVGLWRPAGRRLHQFAAPGGWLAGSGFWTREGVLHLPYSRQDAGCAVALLEAPADEPRPAVAQGTGMSAATPAFGVCRPVPLGQAPLTGRTASG</sequence>
<dbReference type="RefSeq" id="WP_381824768.1">
    <property type="nucleotide sequence ID" value="NZ_JBHSKI010000015.1"/>
</dbReference>
<evidence type="ECO:0000313" key="2">
    <source>
        <dbReference type="EMBL" id="MFC5174438.1"/>
    </source>
</evidence>
<proteinExistence type="predicted"/>
<feature type="compositionally biased region" description="Pro residues" evidence="1">
    <location>
        <begin position="24"/>
        <end position="41"/>
    </location>
</feature>
<dbReference type="Proteomes" id="UP001596208">
    <property type="component" value="Unassembled WGS sequence"/>
</dbReference>
<gene>
    <name evidence="2" type="ORF">ACFPRK_28185</name>
</gene>
<evidence type="ECO:0000256" key="1">
    <source>
        <dbReference type="SAM" id="MobiDB-lite"/>
    </source>
</evidence>
<name>A0ABW0BAZ1_9ACTN</name>
<protein>
    <submittedName>
        <fullName evidence="2">Uncharacterized protein</fullName>
    </submittedName>
</protein>
<feature type="region of interest" description="Disordered" evidence="1">
    <location>
        <begin position="1"/>
        <end position="60"/>
    </location>
</feature>
<organism evidence="2 3">
    <name type="scientific">Streptomyces mutomycini</name>
    <dbReference type="NCBI Taxonomy" id="284036"/>
    <lineage>
        <taxon>Bacteria</taxon>
        <taxon>Bacillati</taxon>
        <taxon>Actinomycetota</taxon>
        <taxon>Actinomycetes</taxon>
        <taxon>Kitasatosporales</taxon>
        <taxon>Streptomycetaceae</taxon>
        <taxon>Streptomyces</taxon>
    </lineage>
</organism>
<evidence type="ECO:0000313" key="3">
    <source>
        <dbReference type="Proteomes" id="UP001596208"/>
    </source>
</evidence>
<accession>A0ABW0BAZ1</accession>